<organism evidence="8 9">
    <name type="scientific">Lepraria finkii</name>
    <dbReference type="NCBI Taxonomy" id="1340010"/>
    <lineage>
        <taxon>Eukaryota</taxon>
        <taxon>Fungi</taxon>
        <taxon>Dikarya</taxon>
        <taxon>Ascomycota</taxon>
        <taxon>Pezizomycotina</taxon>
        <taxon>Lecanoromycetes</taxon>
        <taxon>OSLEUM clade</taxon>
        <taxon>Lecanoromycetidae</taxon>
        <taxon>Lecanorales</taxon>
        <taxon>Lecanorineae</taxon>
        <taxon>Stereocaulaceae</taxon>
        <taxon>Lepraria</taxon>
    </lineage>
</organism>
<evidence type="ECO:0000313" key="9">
    <source>
        <dbReference type="Proteomes" id="UP001590951"/>
    </source>
</evidence>
<evidence type="ECO:0000256" key="5">
    <source>
        <dbReference type="SAM" id="MobiDB-lite"/>
    </source>
</evidence>
<feature type="region of interest" description="Disordered" evidence="5">
    <location>
        <begin position="1"/>
        <end position="24"/>
    </location>
</feature>
<evidence type="ECO:0000259" key="7">
    <source>
        <dbReference type="Pfam" id="PF13664"/>
    </source>
</evidence>
<dbReference type="PANTHER" id="PTHR23241:SF102">
    <property type="entry name" value="LD23009P"/>
    <property type="match status" value="1"/>
</dbReference>
<dbReference type="EMBL" id="JBHFEH010000255">
    <property type="protein sequence ID" value="KAL2043682.1"/>
    <property type="molecule type" value="Genomic_DNA"/>
</dbReference>
<comment type="subcellular location">
    <subcellularLocation>
        <location evidence="1">Membrane</location>
    </subcellularLocation>
</comment>
<dbReference type="Pfam" id="PF13664">
    <property type="entry name" value="DUF4149"/>
    <property type="match status" value="1"/>
</dbReference>
<dbReference type="Proteomes" id="UP001590951">
    <property type="component" value="Unassembled WGS sequence"/>
</dbReference>
<dbReference type="InterPro" id="IPR025423">
    <property type="entry name" value="TMEM205-like"/>
</dbReference>
<keyword evidence="2 6" id="KW-0812">Transmembrane</keyword>
<evidence type="ECO:0000256" key="3">
    <source>
        <dbReference type="ARBA" id="ARBA00022989"/>
    </source>
</evidence>
<evidence type="ECO:0000256" key="1">
    <source>
        <dbReference type="ARBA" id="ARBA00004370"/>
    </source>
</evidence>
<feature type="transmembrane region" description="Helical" evidence="6">
    <location>
        <begin position="178"/>
        <end position="198"/>
    </location>
</feature>
<feature type="domain" description="TMEM205-like" evidence="7">
    <location>
        <begin position="50"/>
        <end position="149"/>
    </location>
</feature>
<evidence type="ECO:0000256" key="4">
    <source>
        <dbReference type="ARBA" id="ARBA00023136"/>
    </source>
</evidence>
<evidence type="ECO:0000256" key="6">
    <source>
        <dbReference type="SAM" id="Phobius"/>
    </source>
</evidence>
<dbReference type="PANTHER" id="PTHR23241">
    <property type="entry name" value="LATE EMBRYOGENESIS ABUNDANT PLANTS LEA-RELATED"/>
    <property type="match status" value="1"/>
</dbReference>
<gene>
    <name evidence="8" type="ORF">ABVK25_012538</name>
</gene>
<comment type="caution">
    <text evidence="8">The sequence shown here is derived from an EMBL/GenBank/DDBJ whole genome shotgun (WGS) entry which is preliminary data.</text>
</comment>
<dbReference type="InterPro" id="IPR053009">
    <property type="entry name" value="Xanthocillin_Biosynth-Assoc"/>
</dbReference>
<keyword evidence="3 6" id="KW-1133">Transmembrane helix</keyword>
<protein>
    <recommendedName>
        <fullName evidence="7">TMEM205-like domain-containing protein</fullName>
    </recommendedName>
</protein>
<accession>A0ABR4AGH5</accession>
<evidence type="ECO:0000256" key="2">
    <source>
        <dbReference type="ARBA" id="ARBA00022692"/>
    </source>
</evidence>
<feature type="transmembrane region" description="Helical" evidence="6">
    <location>
        <begin position="120"/>
        <end position="138"/>
    </location>
</feature>
<proteinExistence type="predicted"/>
<feature type="transmembrane region" description="Helical" evidence="6">
    <location>
        <begin position="89"/>
        <end position="108"/>
    </location>
</feature>
<keyword evidence="9" id="KW-1185">Reference proteome</keyword>
<name>A0ABR4AGH5_9LECA</name>
<evidence type="ECO:0000313" key="8">
    <source>
        <dbReference type="EMBL" id="KAL2043682.1"/>
    </source>
</evidence>
<reference evidence="8 9" key="1">
    <citation type="submission" date="2024-09" db="EMBL/GenBank/DDBJ databases">
        <title>Rethinking Asexuality: The Enigmatic Case of Functional Sexual Genes in Lepraria (Stereocaulaceae).</title>
        <authorList>
            <person name="Doellman M."/>
            <person name="Sun Y."/>
            <person name="Barcenas-Pena A."/>
            <person name="Lumbsch H.T."/>
            <person name="Grewe F."/>
        </authorList>
    </citation>
    <scope>NUCLEOTIDE SEQUENCE [LARGE SCALE GENOMIC DNA]</scope>
    <source>
        <strain evidence="8 9">Grewe 0041</strain>
    </source>
</reference>
<keyword evidence="4 6" id="KW-0472">Membrane</keyword>
<sequence length="208" mass="23159">MHPPSHHDQSQALYEKNSIAGDRPPLRSPQVYTAMASLAPLANLAPYHIMLYGTLLGTELYQSFVMTKICYDALPMPAFTTLQKRVFPVYFRLQSLLFLLTAATHPPYGPVSLVSSAGDLAPMALGGTLAALNLVVYGPRTQKAMVERIHQETRDGKKYNDPESTEEMRVKNREFSRAHAMSIHLNLVAIGATIWYGFRLASRIEIVV</sequence>